<feature type="transmembrane region" description="Helical" evidence="12">
    <location>
        <begin position="398"/>
        <end position="422"/>
    </location>
</feature>
<feature type="transmembrane region" description="Helical" evidence="12">
    <location>
        <begin position="374"/>
        <end position="391"/>
    </location>
</feature>
<dbReference type="PRINTS" id="PR01491">
    <property type="entry name" value="KVCHANNEL"/>
</dbReference>
<dbReference type="PRINTS" id="PR00169">
    <property type="entry name" value="KCHANNEL"/>
</dbReference>
<sequence length="452" mass="51518">MSGHGKHLDHQNPRLLEEEEKAAVTINVSGKKFTTFWTTLAKRPESRLGKLAEDRGYVQDRGEKLFFDRDPAYFGPILNFYRTDILHFPHFLCVPIIRLELQFWEIGEENLAPCCKEIVQTFYKEQKEKKLLEKEFSQFSPVIYNHKEGTCDSYRHRLWVFLNIPSSSRGAKAWMVMYIALLWISFSLLAMNSTPEFRSSNGVNASALPHIFNEKLIMLLTTDDNPIIKVCDIVLNVFFTLEIVVQLFTAPSLCKTLKQFLSVIEVSWLVITWTTDIAFTAKDYLVEKTIEEQREIPAFTTMRVLAYLNVTLRVLRLLRLIPFSRNLQVIILTLKASSKDIGLLVTLLLMGAMIFGPLIFYAEVNGSVSNIDNVLVGCWWALVTMTTVGYGDKYPSAFGGYVIGVVCVVSGMVITGIPISIISNNFNKYQSFAESLKENKRANENEERVSLT</sequence>
<keyword evidence="10 12" id="KW-0472">Membrane</keyword>
<keyword evidence="5" id="KW-0631">Potassium channel</keyword>
<dbReference type="CDD" id="cd18317">
    <property type="entry name" value="BTB_POZ_Kv"/>
    <property type="match status" value="1"/>
</dbReference>
<evidence type="ECO:0000256" key="8">
    <source>
        <dbReference type="ARBA" id="ARBA00022989"/>
    </source>
</evidence>
<feature type="domain" description="BTB" evidence="13">
    <location>
        <begin position="22"/>
        <end position="123"/>
    </location>
</feature>
<keyword evidence="6" id="KW-0851">Voltage-gated channel</keyword>
<protein>
    <submittedName>
        <fullName evidence="15">Potassium voltage-gated channel subfamily B member 1-like</fullName>
    </submittedName>
</protein>
<evidence type="ECO:0000256" key="1">
    <source>
        <dbReference type="ARBA" id="ARBA00004141"/>
    </source>
</evidence>
<dbReference type="Pfam" id="PF00520">
    <property type="entry name" value="Ion_trans"/>
    <property type="match status" value="1"/>
</dbReference>
<dbReference type="PRINTS" id="PR01498">
    <property type="entry name" value="SHAWCHANNEL"/>
</dbReference>
<dbReference type="InterPro" id="IPR011333">
    <property type="entry name" value="SKP1/BTB/POZ_sf"/>
</dbReference>
<dbReference type="Gene3D" id="3.30.710.10">
    <property type="entry name" value="Potassium Channel Kv1.1, Chain A"/>
    <property type="match status" value="1"/>
</dbReference>
<evidence type="ECO:0000313" key="15">
    <source>
        <dbReference type="RefSeq" id="XP_023930140.1"/>
    </source>
</evidence>
<keyword evidence="3" id="KW-0633">Potassium transport</keyword>
<evidence type="ECO:0000259" key="13">
    <source>
        <dbReference type="SMART" id="SM00225"/>
    </source>
</evidence>
<dbReference type="GO" id="GO:0051260">
    <property type="term" value="P:protein homooligomerization"/>
    <property type="evidence" value="ECO:0007669"/>
    <property type="project" value="InterPro"/>
</dbReference>
<evidence type="ECO:0000256" key="6">
    <source>
        <dbReference type="ARBA" id="ARBA00022882"/>
    </source>
</evidence>
<dbReference type="InterPro" id="IPR028325">
    <property type="entry name" value="VG_K_chnl"/>
</dbReference>
<dbReference type="AlphaFoldDB" id="A0A2R2MIU0"/>
<keyword evidence="4 12" id="KW-0812">Transmembrane</keyword>
<name>A0A2R2MIU0_LINAN</name>
<proteinExistence type="predicted"/>
<evidence type="ECO:0000256" key="7">
    <source>
        <dbReference type="ARBA" id="ARBA00022958"/>
    </source>
</evidence>
<evidence type="ECO:0000256" key="9">
    <source>
        <dbReference type="ARBA" id="ARBA00023065"/>
    </source>
</evidence>
<dbReference type="SUPFAM" id="SSF54695">
    <property type="entry name" value="POZ domain"/>
    <property type="match status" value="1"/>
</dbReference>
<evidence type="ECO:0000313" key="14">
    <source>
        <dbReference type="Proteomes" id="UP000085678"/>
    </source>
</evidence>
<keyword evidence="8 12" id="KW-1133">Transmembrane helix</keyword>
<dbReference type="InParanoid" id="A0A2R2MIU0"/>
<dbReference type="InterPro" id="IPR000210">
    <property type="entry name" value="BTB/POZ_dom"/>
</dbReference>
<evidence type="ECO:0000256" key="4">
    <source>
        <dbReference type="ARBA" id="ARBA00022692"/>
    </source>
</evidence>
<evidence type="ECO:0000256" key="3">
    <source>
        <dbReference type="ARBA" id="ARBA00022538"/>
    </source>
</evidence>
<dbReference type="GO" id="GO:0005249">
    <property type="term" value="F:voltage-gated potassium channel activity"/>
    <property type="evidence" value="ECO:0007669"/>
    <property type="project" value="InterPro"/>
</dbReference>
<comment type="subcellular location">
    <subcellularLocation>
        <location evidence="1">Membrane</location>
        <topology evidence="1">Multi-pass membrane protein</topology>
    </subcellularLocation>
</comment>
<dbReference type="RefSeq" id="XP_023930140.1">
    <property type="nucleotide sequence ID" value="XM_024074372.1"/>
</dbReference>
<dbReference type="InterPro" id="IPR005821">
    <property type="entry name" value="Ion_trans_dom"/>
</dbReference>
<dbReference type="SUPFAM" id="SSF81324">
    <property type="entry name" value="Voltage-gated potassium channels"/>
    <property type="match status" value="1"/>
</dbReference>
<dbReference type="Gene3D" id="1.10.287.70">
    <property type="match status" value="1"/>
</dbReference>
<dbReference type="GO" id="GO:0008076">
    <property type="term" value="C:voltage-gated potassium channel complex"/>
    <property type="evidence" value="ECO:0007669"/>
    <property type="project" value="InterPro"/>
</dbReference>
<dbReference type="Gene3D" id="1.20.120.350">
    <property type="entry name" value="Voltage-gated potassium channels. Chain C"/>
    <property type="match status" value="1"/>
</dbReference>
<evidence type="ECO:0000256" key="5">
    <source>
        <dbReference type="ARBA" id="ARBA00022826"/>
    </source>
</evidence>
<dbReference type="KEGG" id="lak:112041335"/>
<keyword evidence="11" id="KW-0407">Ion channel</keyword>
<evidence type="ECO:0000256" key="11">
    <source>
        <dbReference type="ARBA" id="ARBA00023303"/>
    </source>
</evidence>
<dbReference type="Pfam" id="PF02214">
    <property type="entry name" value="BTB_2"/>
    <property type="match status" value="1"/>
</dbReference>
<feature type="transmembrane region" description="Helical" evidence="12">
    <location>
        <begin position="341"/>
        <end position="362"/>
    </location>
</feature>
<accession>A0A2R2MIU0</accession>
<dbReference type="InterPro" id="IPR003968">
    <property type="entry name" value="K_chnl_volt-dep_Kv"/>
</dbReference>
<keyword evidence="7" id="KW-0630">Potassium</keyword>
<dbReference type="GO" id="GO:0001508">
    <property type="term" value="P:action potential"/>
    <property type="evidence" value="ECO:0007669"/>
    <property type="project" value="TreeGrafter"/>
</dbReference>
<keyword evidence="14" id="KW-1185">Reference proteome</keyword>
<dbReference type="InterPro" id="IPR027359">
    <property type="entry name" value="Volt_channel_dom_sf"/>
</dbReference>
<dbReference type="PANTHER" id="PTHR11537:SF254">
    <property type="entry name" value="POTASSIUM VOLTAGE-GATED CHANNEL PROTEIN SHAB"/>
    <property type="match status" value="1"/>
</dbReference>
<organism evidence="14 15">
    <name type="scientific">Lingula anatina</name>
    <name type="common">Brachiopod</name>
    <name type="synonym">Lingula unguis</name>
    <dbReference type="NCBI Taxonomy" id="7574"/>
    <lineage>
        <taxon>Eukaryota</taxon>
        <taxon>Metazoa</taxon>
        <taxon>Spiralia</taxon>
        <taxon>Lophotrochozoa</taxon>
        <taxon>Brachiopoda</taxon>
        <taxon>Linguliformea</taxon>
        <taxon>Lingulata</taxon>
        <taxon>Lingulida</taxon>
        <taxon>Linguloidea</taxon>
        <taxon>Lingulidae</taxon>
        <taxon>Lingula</taxon>
    </lineage>
</organism>
<dbReference type="OrthoDB" id="296522at2759"/>
<reference evidence="15" key="1">
    <citation type="submission" date="2025-08" db="UniProtKB">
        <authorList>
            <consortium name="RefSeq"/>
        </authorList>
    </citation>
    <scope>IDENTIFICATION</scope>
    <source>
        <tissue evidence="15">Gonads</tissue>
    </source>
</reference>
<dbReference type="FunFam" id="1.10.287.70:FF:000028">
    <property type="entry name" value="potassium voltage-gated channel subfamily D member 3"/>
    <property type="match status" value="1"/>
</dbReference>
<keyword evidence="9" id="KW-0406">Ion transport</keyword>
<gene>
    <name evidence="15" type="primary">LOC112041335</name>
</gene>
<keyword evidence="2" id="KW-0813">Transport</keyword>
<dbReference type="Proteomes" id="UP000085678">
    <property type="component" value="Unplaced"/>
</dbReference>
<dbReference type="InterPro" id="IPR003131">
    <property type="entry name" value="T1-type_BTB"/>
</dbReference>
<dbReference type="InterPro" id="IPR003974">
    <property type="entry name" value="K_chnl_volt-dep_Kv3"/>
</dbReference>
<dbReference type="GeneID" id="112041335"/>
<dbReference type="STRING" id="7574.A0A2R2MIU0"/>
<evidence type="ECO:0000256" key="10">
    <source>
        <dbReference type="ARBA" id="ARBA00023136"/>
    </source>
</evidence>
<evidence type="ECO:0000256" key="12">
    <source>
        <dbReference type="SAM" id="Phobius"/>
    </source>
</evidence>
<dbReference type="SMART" id="SM00225">
    <property type="entry name" value="BTB"/>
    <property type="match status" value="1"/>
</dbReference>
<evidence type="ECO:0000256" key="2">
    <source>
        <dbReference type="ARBA" id="ARBA00022448"/>
    </source>
</evidence>
<dbReference type="PANTHER" id="PTHR11537">
    <property type="entry name" value="VOLTAGE-GATED POTASSIUM CHANNEL"/>
    <property type="match status" value="1"/>
</dbReference>